<organism evidence="1 2">
    <name type="scientific">Vibrio aquimaris</name>
    <dbReference type="NCBI Taxonomy" id="2587862"/>
    <lineage>
        <taxon>Bacteria</taxon>
        <taxon>Pseudomonadati</taxon>
        <taxon>Pseudomonadota</taxon>
        <taxon>Gammaproteobacteria</taxon>
        <taxon>Vibrionales</taxon>
        <taxon>Vibrionaceae</taxon>
        <taxon>Vibrio</taxon>
    </lineage>
</organism>
<dbReference type="PANTHER" id="PTHR34319">
    <property type="entry name" value="MAJOR EXPORTED PROTEIN"/>
    <property type="match status" value="1"/>
</dbReference>
<dbReference type="RefSeq" id="WP_152431567.1">
    <property type="nucleotide sequence ID" value="NZ_CBCSDK010000014.1"/>
</dbReference>
<dbReference type="AlphaFoldDB" id="A0A5P9CMX2"/>
<dbReference type="EMBL" id="CP045350">
    <property type="protein sequence ID" value="QFT27584.1"/>
    <property type="molecule type" value="Genomic_DNA"/>
</dbReference>
<protein>
    <submittedName>
        <fullName evidence="1">Major exported protein</fullName>
    </submittedName>
</protein>
<dbReference type="Gene3D" id="2.30.110.20">
    <property type="entry name" value="Hcp1-like"/>
    <property type="match status" value="1"/>
</dbReference>
<dbReference type="KEGG" id="vaq:FIV01_14420"/>
<reference evidence="1 2" key="1">
    <citation type="submission" date="2019-10" db="EMBL/GenBank/DDBJ databases">
        <title>Complete genome sequence of Vibrio sp. strain THAF100, isolated from non-filtered water from the water column of tank 6 of a marine aquarium containing stony-coral fragments. Water maintained at 26 degree C.</title>
        <authorList>
            <person name="Ruckert C."/>
            <person name="Franco A."/>
            <person name="Kalinowski J."/>
            <person name="Glaeser S."/>
        </authorList>
    </citation>
    <scope>NUCLEOTIDE SEQUENCE [LARGE SCALE GENOMIC DNA]</scope>
    <source>
        <strain evidence="1 2">THAF100</strain>
    </source>
</reference>
<dbReference type="OrthoDB" id="5674026at2"/>
<dbReference type="PANTHER" id="PTHR34319:SF7">
    <property type="entry name" value="HNH ENDONUCLEASE DOMAIN-CONTAINING PROTEIN"/>
    <property type="match status" value="1"/>
</dbReference>
<evidence type="ECO:0000313" key="1">
    <source>
        <dbReference type="EMBL" id="QFT27584.1"/>
    </source>
</evidence>
<dbReference type="InterPro" id="IPR036624">
    <property type="entry name" value="Hcp1-lik_sf"/>
</dbReference>
<dbReference type="Pfam" id="PF05638">
    <property type="entry name" value="T6SS_HCP"/>
    <property type="match status" value="1"/>
</dbReference>
<evidence type="ECO:0000313" key="2">
    <source>
        <dbReference type="Proteomes" id="UP000326936"/>
    </source>
</evidence>
<dbReference type="InterPro" id="IPR008514">
    <property type="entry name" value="T6SS_Hcp"/>
</dbReference>
<keyword evidence="2" id="KW-1185">Reference proteome</keyword>
<sequence>MTTIAYLTIESIEGGLLSMACNTPDSMGNGYQSGHENEITVLGFSHNMSWENRSVHSPIQIVKKVDKSSPLISQACSDGVELKCQLTFYRNSPRGGTQEKFYQIDLIGALIRNVNIEMPNVAHFGDSEMQEVVDIAYRDIHWKHLAATTNGFSSWMNGLASIKDGLGM</sequence>
<accession>A0A5P9CMX2</accession>
<dbReference type="Proteomes" id="UP000326936">
    <property type="component" value="Chromosome"/>
</dbReference>
<proteinExistence type="predicted"/>
<dbReference type="SUPFAM" id="SSF141452">
    <property type="entry name" value="Hcp1-like"/>
    <property type="match status" value="1"/>
</dbReference>
<dbReference type="InterPro" id="IPR052947">
    <property type="entry name" value="T6SS_Hcp1_domain"/>
</dbReference>
<gene>
    <name evidence="1" type="primary">hcpA1</name>
    <name evidence="1" type="ORF">FIV01_14420</name>
</gene>
<dbReference type="NCBIfam" id="TIGR03344">
    <property type="entry name" value="VI_effect_Hcp1"/>
    <property type="match status" value="1"/>
</dbReference>
<name>A0A5P9CMX2_9VIBR</name>